<feature type="transmembrane region" description="Helical" evidence="1">
    <location>
        <begin position="12"/>
        <end position="33"/>
    </location>
</feature>
<dbReference type="EMBL" id="FOYJ01000016">
    <property type="protein sequence ID" value="SFR26281.1"/>
    <property type="molecule type" value="Genomic_DNA"/>
</dbReference>
<organism evidence="2 5">
    <name type="scientific">Kosakonia radicincitans</name>
    <dbReference type="NCBI Taxonomy" id="283686"/>
    <lineage>
        <taxon>Bacteria</taxon>
        <taxon>Pseudomonadati</taxon>
        <taxon>Pseudomonadota</taxon>
        <taxon>Gammaproteobacteria</taxon>
        <taxon>Enterobacterales</taxon>
        <taxon>Enterobacteriaceae</taxon>
        <taxon>Kosakonia</taxon>
    </lineage>
</organism>
<evidence type="ECO:0000313" key="4">
    <source>
        <dbReference type="Proteomes" id="UP000198760"/>
    </source>
</evidence>
<feature type="transmembrane region" description="Helical" evidence="1">
    <location>
        <begin position="45"/>
        <end position="72"/>
    </location>
</feature>
<gene>
    <name evidence="3" type="ORF">SAMN03159428_04929</name>
    <name evidence="2" type="ORF">SAMN03159514_04916</name>
</gene>
<protein>
    <submittedName>
        <fullName evidence="2">Uncharacterized protein</fullName>
    </submittedName>
</protein>
<sequence>MLHKALSFIARVGIVANLVYLAWPDVCFLWVRALAGDLSLMEWTAVVYMLLFGMALVLAIIAVALLMAFCLLSSAAEILKKYLNLILRDAASLQGGR</sequence>
<reference evidence="4 5" key="1">
    <citation type="submission" date="2016-10" db="EMBL/GenBank/DDBJ databases">
        <authorList>
            <person name="Varghese N."/>
            <person name="Submissions S."/>
        </authorList>
    </citation>
    <scope>NUCLEOTIDE SEQUENCE [LARGE SCALE GENOMIC DNA]</scope>
    <source>
        <strain evidence="3 4">NFIX06</strain>
        <strain evidence="2 5">NFIX08</strain>
    </source>
</reference>
<evidence type="ECO:0000313" key="3">
    <source>
        <dbReference type="EMBL" id="SFU16778.1"/>
    </source>
</evidence>
<dbReference type="AlphaFoldDB" id="A0AAX2EZL9"/>
<evidence type="ECO:0000256" key="1">
    <source>
        <dbReference type="SAM" id="Phobius"/>
    </source>
</evidence>
<accession>A0AAX2EZL9</accession>
<keyword evidence="1" id="KW-0812">Transmembrane</keyword>
<name>A0AAX2EZL9_9ENTR</name>
<keyword evidence="1" id="KW-0472">Membrane</keyword>
<comment type="caution">
    <text evidence="2">The sequence shown here is derived from an EMBL/GenBank/DDBJ whole genome shotgun (WGS) entry which is preliminary data.</text>
</comment>
<proteinExistence type="predicted"/>
<dbReference type="Proteomes" id="UP000198760">
    <property type="component" value="Unassembled WGS sequence"/>
</dbReference>
<evidence type="ECO:0000313" key="2">
    <source>
        <dbReference type="EMBL" id="SFR26281.1"/>
    </source>
</evidence>
<dbReference type="Proteomes" id="UP000199173">
    <property type="component" value="Unassembled WGS sequence"/>
</dbReference>
<keyword evidence="4" id="KW-1185">Reference proteome</keyword>
<dbReference type="EMBL" id="FPAV01000019">
    <property type="protein sequence ID" value="SFU16778.1"/>
    <property type="molecule type" value="Genomic_DNA"/>
</dbReference>
<evidence type="ECO:0000313" key="5">
    <source>
        <dbReference type="Proteomes" id="UP000199173"/>
    </source>
</evidence>
<dbReference type="RefSeq" id="WP_072441220.1">
    <property type="nucleotide sequence ID" value="NZ_FONC01000014.1"/>
</dbReference>
<keyword evidence="1" id="KW-1133">Transmembrane helix</keyword>